<organism evidence="2 3">
    <name type="scientific">Austropuccinia psidii MF-1</name>
    <dbReference type="NCBI Taxonomy" id="1389203"/>
    <lineage>
        <taxon>Eukaryota</taxon>
        <taxon>Fungi</taxon>
        <taxon>Dikarya</taxon>
        <taxon>Basidiomycota</taxon>
        <taxon>Pucciniomycotina</taxon>
        <taxon>Pucciniomycetes</taxon>
        <taxon>Pucciniales</taxon>
        <taxon>Sphaerophragmiaceae</taxon>
        <taxon>Austropuccinia</taxon>
    </lineage>
</organism>
<dbReference type="AlphaFoldDB" id="A0A9Q3BAG7"/>
<feature type="region of interest" description="Disordered" evidence="1">
    <location>
        <begin position="72"/>
        <end position="98"/>
    </location>
</feature>
<evidence type="ECO:0000313" key="3">
    <source>
        <dbReference type="Proteomes" id="UP000765509"/>
    </source>
</evidence>
<comment type="caution">
    <text evidence="2">The sequence shown here is derived from an EMBL/GenBank/DDBJ whole genome shotgun (WGS) entry which is preliminary data.</text>
</comment>
<sequence>MSWFLKQKGGLTAVQPDISEAIGHKRILKNGGGDLSHYTRSQFIDPFSTEDYINAMEEITTRRKIGREWYKPPIENKTSGTPISRENKPQGRAPLKFHKCGSTSHLANKCPRKQEVMS</sequence>
<proteinExistence type="predicted"/>
<evidence type="ECO:0000313" key="2">
    <source>
        <dbReference type="EMBL" id="MBW0461451.1"/>
    </source>
</evidence>
<dbReference type="Proteomes" id="UP000765509">
    <property type="component" value="Unassembled WGS sequence"/>
</dbReference>
<keyword evidence="3" id="KW-1185">Reference proteome</keyword>
<accession>A0A9Q3BAG7</accession>
<protein>
    <submittedName>
        <fullName evidence="2">Uncharacterized protein</fullName>
    </submittedName>
</protein>
<evidence type="ECO:0000256" key="1">
    <source>
        <dbReference type="SAM" id="MobiDB-lite"/>
    </source>
</evidence>
<reference evidence="2" key="1">
    <citation type="submission" date="2021-03" db="EMBL/GenBank/DDBJ databases">
        <title>Draft genome sequence of rust myrtle Austropuccinia psidii MF-1, a brazilian biotype.</title>
        <authorList>
            <person name="Quecine M.C."/>
            <person name="Pachon D.M.R."/>
            <person name="Bonatelli M.L."/>
            <person name="Correr F.H."/>
            <person name="Franceschini L.M."/>
            <person name="Leite T.F."/>
            <person name="Margarido G.R.A."/>
            <person name="Almeida C.A."/>
            <person name="Ferrarezi J.A."/>
            <person name="Labate C.A."/>
        </authorList>
    </citation>
    <scope>NUCLEOTIDE SEQUENCE</scope>
    <source>
        <strain evidence="2">MF-1</strain>
    </source>
</reference>
<gene>
    <name evidence="2" type="ORF">O181_001166</name>
</gene>
<name>A0A9Q3BAG7_9BASI</name>
<dbReference type="EMBL" id="AVOT02000161">
    <property type="protein sequence ID" value="MBW0461451.1"/>
    <property type="molecule type" value="Genomic_DNA"/>
</dbReference>